<evidence type="ECO:0000313" key="2">
    <source>
        <dbReference type="Proteomes" id="UP000257109"/>
    </source>
</evidence>
<evidence type="ECO:0000313" key="1">
    <source>
        <dbReference type="EMBL" id="RDX89143.1"/>
    </source>
</evidence>
<reference evidence="1" key="1">
    <citation type="submission" date="2018-05" db="EMBL/GenBank/DDBJ databases">
        <title>Draft genome of Mucuna pruriens seed.</title>
        <authorList>
            <person name="Nnadi N.E."/>
            <person name="Vos R."/>
            <person name="Hasami M.H."/>
            <person name="Devisetty U.K."/>
            <person name="Aguiy J.C."/>
        </authorList>
    </citation>
    <scope>NUCLEOTIDE SEQUENCE [LARGE SCALE GENOMIC DNA]</scope>
    <source>
        <strain evidence="1">JCA_2017</strain>
    </source>
</reference>
<keyword evidence="2" id="KW-1185">Reference proteome</keyword>
<sequence length="97" mass="10866">MFQEYIGNTSFNVIDLTLFDPIKRVLAQVSRPAQIDSAVQQPNKERPIALSTLNSFQEGEDDAYMKGHGHISHEGFKEVETLAIEGLMTRKTPSVEC</sequence>
<dbReference type="AlphaFoldDB" id="A0A371GFQ3"/>
<accession>A0A371GFQ3</accession>
<comment type="caution">
    <text evidence="1">The sequence shown here is derived from an EMBL/GenBank/DDBJ whole genome shotgun (WGS) entry which is preliminary data.</text>
</comment>
<name>A0A371GFQ3_MUCPR</name>
<gene>
    <name evidence="1" type="ORF">CR513_29164</name>
</gene>
<organism evidence="1 2">
    <name type="scientific">Mucuna pruriens</name>
    <name type="common">Velvet bean</name>
    <name type="synonym">Dolichos pruriens</name>
    <dbReference type="NCBI Taxonomy" id="157652"/>
    <lineage>
        <taxon>Eukaryota</taxon>
        <taxon>Viridiplantae</taxon>
        <taxon>Streptophyta</taxon>
        <taxon>Embryophyta</taxon>
        <taxon>Tracheophyta</taxon>
        <taxon>Spermatophyta</taxon>
        <taxon>Magnoliopsida</taxon>
        <taxon>eudicotyledons</taxon>
        <taxon>Gunneridae</taxon>
        <taxon>Pentapetalae</taxon>
        <taxon>rosids</taxon>
        <taxon>fabids</taxon>
        <taxon>Fabales</taxon>
        <taxon>Fabaceae</taxon>
        <taxon>Papilionoideae</taxon>
        <taxon>50 kb inversion clade</taxon>
        <taxon>NPAAA clade</taxon>
        <taxon>indigoferoid/millettioid clade</taxon>
        <taxon>Phaseoleae</taxon>
        <taxon>Mucuna</taxon>
    </lineage>
</organism>
<dbReference type="Proteomes" id="UP000257109">
    <property type="component" value="Unassembled WGS sequence"/>
</dbReference>
<dbReference type="EMBL" id="QJKJ01005756">
    <property type="protein sequence ID" value="RDX89143.1"/>
    <property type="molecule type" value="Genomic_DNA"/>
</dbReference>
<feature type="non-terminal residue" evidence="1">
    <location>
        <position position="1"/>
    </location>
</feature>
<protein>
    <submittedName>
        <fullName evidence="1">Uncharacterized protein</fullName>
    </submittedName>
</protein>
<proteinExistence type="predicted"/>